<dbReference type="PANTHER" id="PTHR43004">
    <property type="entry name" value="TRK SYSTEM POTASSIUM UPTAKE PROTEIN"/>
    <property type="match status" value="1"/>
</dbReference>
<keyword evidence="5" id="KW-0560">Oxidoreductase</keyword>
<dbReference type="InterPro" id="IPR036188">
    <property type="entry name" value="FAD/NAD-bd_sf"/>
</dbReference>
<dbReference type="SUPFAM" id="SSF52833">
    <property type="entry name" value="Thioredoxin-like"/>
    <property type="match status" value="1"/>
</dbReference>
<protein>
    <submittedName>
        <fullName evidence="8">FAD binding domain containing protein</fullName>
    </submittedName>
</protein>
<comment type="caution">
    <text evidence="8">The sequence shown here is derived from an EMBL/GenBank/DDBJ whole genome shotgun (WGS) entry which is preliminary data.</text>
</comment>
<feature type="domain" description="FAD-binding" evidence="6">
    <location>
        <begin position="7"/>
        <end position="360"/>
    </location>
</feature>
<dbReference type="EMBL" id="BRPK01000010">
    <property type="protein sequence ID" value="GLB41779.1"/>
    <property type="molecule type" value="Genomic_DNA"/>
</dbReference>
<organism evidence="8 9">
    <name type="scientific">Lyophyllum shimeji</name>
    <name type="common">Hon-shimeji</name>
    <name type="synonym">Tricholoma shimeji</name>
    <dbReference type="NCBI Taxonomy" id="47721"/>
    <lineage>
        <taxon>Eukaryota</taxon>
        <taxon>Fungi</taxon>
        <taxon>Dikarya</taxon>
        <taxon>Basidiomycota</taxon>
        <taxon>Agaricomycotina</taxon>
        <taxon>Agaricomycetes</taxon>
        <taxon>Agaricomycetidae</taxon>
        <taxon>Agaricales</taxon>
        <taxon>Tricholomatineae</taxon>
        <taxon>Lyophyllaceae</taxon>
        <taxon>Lyophyllum</taxon>
    </lineage>
</organism>
<keyword evidence="3" id="KW-0285">Flavoprotein</keyword>
<keyword evidence="4" id="KW-0274">FAD</keyword>
<dbReference type="OrthoDB" id="2690153at2759"/>
<dbReference type="AlphaFoldDB" id="A0A9P3PUH1"/>
<sequence>MSAAPRVLIVGAGPSGLVCALSLLHNGVPVRIIEKSIQPRTGQRGAGIMPRSLELFNSLGFADKVLELAIPPPRTRRYQLPKGIHPIDEFEMSPHTEPTPSCPFPNIVLLGQSHLEDILRAALAELSCEVEVGTELVSFSHHEHGVEVRLARHVADGSDVVGPPEHAVYDWIIGADGARGVVRKMAGFSFLGETRTIENHVVGDIYVDGLSQKYWHMWGDASSMLLSFRPTETPGLFNFVIAGPEIKHAQLATDERALRKFFEENAASENELKFKEITWVNQYTPNIRMVQTFQKGRVLLVGDAAHVHSFTGGQGMNTGIQDSFNLGWKLALVLRNLASPPLLETYSEERIPVIREMLSRTTKMLKRTFTEGTNDAFNRTGGLLQLGINYRWSSLILDERKQYEDDEFSDFDFGDVDDEPKAQPIDLDAYGGRIDGIIAAGDRAPDATGLVDLSRLSESRPSTRRHLFSIFGPSYHTVIIYAPAPAQCQTLFRMLKKCPPNTVRSVVIVPRGHSVPAACQGADAVFEDRDGHAYAGYGIVDDWGVVVVRPDGVVGAIVTMVSWRARVAYLASRSLSGQIIVTETRQTNMNDSNVPRTYTGPQAGPRLLEAPRSAIDLIHSLYFESLLLFSTLDVSTKRDVHLTVRYPGYL</sequence>
<evidence type="ECO:0000256" key="2">
    <source>
        <dbReference type="ARBA" id="ARBA00007801"/>
    </source>
</evidence>
<evidence type="ECO:0000256" key="5">
    <source>
        <dbReference type="ARBA" id="ARBA00023002"/>
    </source>
</evidence>
<evidence type="ECO:0000256" key="4">
    <source>
        <dbReference type="ARBA" id="ARBA00022827"/>
    </source>
</evidence>
<proteinExistence type="inferred from homology"/>
<comment type="cofactor">
    <cofactor evidence="1">
        <name>FAD</name>
        <dbReference type="ChEBI" id="CHEBI:57692"/>
    </cofactor>
</comment>
<evidence type="ECO:0000313" key="9">
    <source>
        <dbReference type="Proteomes" id="UP001063166"/>
    </source>
</evidence>
<dbReference type="InterPro" id="IPR012941">
    <property type="entry name" value="Phe_hydrox_C_dim_dom"/>
</dbReference>
<comment type="similarity">
    <text evidence="2">Belongs to the PheA/TfdB FAD monooxygenase family.</text>
</comment>
<keyword evidence="9" id="KW-1185">Reference proteome</keyword>
<reference evidence="8" key="1">
    <citation type="submission" date="2022-07" db="EMBL/GenBank/DDBJ databases">
        <title>The genome of Lyophyllum shimeji provides insight into the initial evolution of ectomycorrhizal fungal genome.</title>
        <authorList>
            <person name="Kobayashi Y."/>
            <person name="Shibata T."/>
            <person name="Hirakawa H."/>
            <person name="Shigenobu S."/>
            <person name="Nishiyama T."/>
            <person name="Yamada A."/>
            <person name="Hasebe M."/>
            <person name="Kawaguchi M."/>
        </authorList>
    </citation>
    <scope>NUCLEOTIDE SEQUENCE</scope>
    <source>
        <strain evidence="8">AT787</strain>
    </source>
</reference>
<dbReference type="GO" id="GO:0071949">
    <property type="term" value="F:FAD binding"/>
    <property type="evidence" value="ECO:0007669"/>
    <property type="project" value="InterPro"/>
</dbReference>
<dbReference type="Gene3D" id="3.30.70.2450">
    <property type="match status" value="1"/>
</dbReference>
<dbReference type="Gene3D" id="3.40.30.20">
    <property type="match status" value="1"/>
</dbReference>
<dbReference type="Pfam" id="PF01494">
    <property type="entry name" value="FAD_binding_3"/>
    <property type="match status" value="1"/>
</dbReference>
<gene>
    <name evidence="8" type="ORF">LshimejAT787_1003790</name>
</gene>
<evidence type="ECO:0000256" key="3">
    <source>
        <dbReference type="ARBA" id="ARBA00022630"/>
    </source>
</evidence>
<name>A0A9P3PUH1_LYOSH</name>
<dbReference type="InterPro" id="IPR036249">
    <property type="entry name" value="Thioredoxin-like_sf"/>
</dbReference>
<dbReference type="PANTHER" id="PTHR43004:SF19">
    <property type="entry name" value="BINDING MONOOXYGENASE, PUTATIVE (JCVI)-RELATED"/>
    <property type="match status" value="1"/>
</dbReference>
<dbReference type="GO" id="GO:0016709">
    <property type="term" value="F:oxidoreductase activity, acting on paired donors, with incorporation or reduction of molecular oxygen, NAD(P)H as one donor, and incorporation of one atom of oxygen"/>
    <property type="evidence" value="ECO:0007669"/>
    <property type="project" value="UniProtKB-ARBA"/>
</dbReference>
<dbReference type="InterPro" id="IPR050641">
    <property type="entry name" value="RIFMO-like"/>
</dbReference>
<dbReference type="PRINTS" id="PR00420">
    <property type="entry name" value="RNGMNOXGNASE"/>
</dbReference>
<accession>A0A9P3PUH1</accession>
<dbReference type="Gene3D" id="3.50.50.60">
    <property type="entry name" value="FAD/NAD(P)-binding domain"/>
    <property type="match status" value="1"/>
</dbReference>
<dbReference type="InterPro" id="IPR002938">
    <property type="entry name" value="FAD-bd"/>
</dbReference>
<dbReference type="SUPFAM" id="SSF51905">
    <property type="entry name" value="FAD/NAD(P)-binding domain"/>
    <property type="match status" value="1"/>
</dbReference>
<evidence type="ECO:0000259" key="6">
    <source>
        <dbReference type="Pfam" id="PF01494"/>
    </source>
</evidence>
<evidence type="ECO:0000259" key="7">
    <source>
        <dbReference type="Pfam" id="PF07976"/>
    </source>
</evidence>
<dbReference type="InterPro" id="IPR038220">
    <property type="entry name" value="PHOX_C_sf"/>
</dbReference>
<dbReference type="Pfam" id="PF07976">
    <property type="entry name" value="Phe_hydrox_dim"/>
    <property type="match status" value="1"/>
</dbReference>
<evidence type="ECO:0000313" key="8">
    <source>
        <dbReference type="EMBL" id="GLB41779.1"/>
    </source>
</evidence>
<feature type="domain" description="Phenol hydroxylase-like C-terminal dimerisation" evidence="7">
    <location>
        <begin position="523"/>
        <end position="570"/>
    </location>
</feature>
<dbReference type="Proteomes" id="UP001063166">
    <property type="component" value="Unassembled WGS sequence"/>
</dbReference>
<evidence type="ECO:0000256" key="1">
    <source>
        <dbReference type="ARBA" id="ARBA00001974"/>
    </source>
</evidence>